<dbReference type="InterPro" id="IPR002401">
    <property type="entry name" value="Cyt_P450_E_grp-I"/>
</dbReference>
<proteinExistence type="inferred from homology"/>
<reference evidence="6 7" key="2">
    <citation type="submission" date="2018-11" db="EMBL/GenBank/DDBJ databases">
        <authorList>
            <consortium name="Pathogen Informatics"/>
        </authorList>
    </citation>
    <scope>NUCLEOTIDE SEQUENCE [LARGE SCALE GENOMIC DNA]</scope>
    <source>
        <strain evidence="6 7">Egypt</strain>
    </source>
</reference>
<keyword evidence="2 4" id="KW-0479">Metal-binding</keyword>
<dbReference type="Proteomes" id="UP000272942">
    <property type="component" value="Unassembled WGS sequence"/>
</dbReference>
<name>A0A183ATJ3_9TREM</name>
<dbReference type="OrthoDB" id="639466at2759"/>
<dbReference type="InterPro" id="IPR050182">
    <property type="entry name" value="Cytochrome_P450_fam2"/>
</dbReference>
<evidence type="ECO:0000256" key="3">
    <source>
        <dbReference type="ARBA" id="ARBA00023004"/>
    </source>
</evidence>
<comment type="similarity">
    <text evidence="1 5">Belongs to the cytochrome P450 family.</text>
</comment>
<keyword evidence="5" id="KW-0503">Monooxygenase</keyword>
<dbReference type="WBParaSite" id="ECPE_0001031001-mRNA-1">
    <property type="protein sequence ID" value="ECPE_0001031001-mRNA-1"/>
    <property type="gene ID" value="ECPE_0001031001"/>
</dbReference>
<dbReference type="GO" id="GO:0006082">
    <property type="term" value="P:organic acid metabolic process"/>
    <property type="evidence" value="ECO:0007669"/>
    <property type="project" value="TreeGrafter"/>
</dbReference>
<evidence type="ECO:0000313" key="6">
    <source>
        <dbReference type="EMBL" id="VDP86804.1"/>
    </source>
</evidence>
<dbReference type="PRINTS" id="PR00463">
    <property type="entry name" value="EP450I"/>
</dbReference>
<feature type="binding site" description="axial binding residue" evidence="4">
    <location>
        <position position="416"/>
    </location>
    <ligand>
        <name>heme</name>
        <dbReference type="ChEBI" id="CHEBI:30413"/>
    </ligand>
    <ligandPart>
        <name>Fe</name>
        <dbReference type="ChEBI" id="CHEBI:18248"/>
    </ligandPart>
</feature>
<evidence type="ECO:0000313" key="8">
    <source>
        <dbReference type="WBParaSite" id="ECPE_0001031001-mRNA-1"/>
    </source>
</evidence>
<dbReference type="PANTHER" id="PTHR24300:SF375">
    <property type="entry name" value="CYTOCHROME P450 FAMILY"/>
    <property type="match status" value="1"/>
</dbReference>
<dbReference type="GO" id="GO:0016712">
    <property type="term" value="F:oxidoreductase activity, acting on paired donors, with incorporation or reduction of molecular oxygen, reduced flavin or flavoprotein as one donor, and incorporation of one atom of oxygen"/>
    <property type="evidence" value="ECO:0007669"/>
    <property type="project" value="TreeGrafter"/>
</dbReference>
<dbReference type="EMBL" id="UZAN01048807">
    <property type="protein sequence ID" value="VDP86804.1"/>
    <property type="molecule type" value="Genomic_DNA"/>
</dbReference>
<sequence>MHESTFAGCLRHPLPELGLFACFVGFVWWLRGLPFIRAYVLPPGPYGLPWIGYTACLGNLDCANGFEEMQKLKVKYGDLVSFTLLGNTVVVLNTSEMVHEAAIKHRPQIGRYTLTTNHWLAQGDGISNYDTPRALELRLAFFRHLYGYEDMINYLGDNGSTSEIRDTVQAETKRLLLSLKNNCGIPTDVLPLARYTVWNIMWKIVFGRSCDLTREQIEHLLDQISTNNTENSMLQLIQLMPKQWLYILDRIPWAMKLLGMDKLNRRYTEVNACLRAQLKSYEQSQDKSPKALLYRLQNDQRLNIQKKELERLLFEMMAAGTDTTSLTLTNACAYMAECNELLTVSGLDKHMDRIHRQASVVPLALPHVVRQPIHMSGYHIPAGSIMIFNLYAIHQTQMREVCPMAAMPFSIGSRACPGQRLANKVLQDIIRAIDQNFSVQIDPVSPPNRTENMRTGEPHARISRGLTLTPTKTVFVFHTR</sequence>
<evidence type="ECO:0000256" key="2">
    <source>
        <dbReference type="ARBA" id="ARBA00022723"/>
    </source>
</evidence>
<evidence type="ECO:0000256" key="1">
    <source>
        <dbReference type="ARBA" id="ARBA00010617"/>
    </source>
</evidence>
<dbReference type="PANTHER" id="PTHR24300">
    <property type="entry name" value="CYTOCHROME P450 508A4-RELATED"/>
    <property type="match status" value="1"/>
</dbReference>
<evidence type="ECO:0000256" key="5">
    <source>
        <dbReference type="RuleBase" id="RU000461"/>
    </source>
</evidence>
<protein>
    <submittedName>
        <fullName evidence="8">Cytochrome P450</fullName>
    </submittedName>
</protein>
<dbReference type="GO" id="GO:0020037">
    <property type="term" value="F:heme binding"/>
    <property type="evidence" value="ECO:0007669"/>
    <property type="project" value="InterPro"/>
</dbReference>
<keyword evidence="4 5" id="KW-0349">Heme</keyword>
<dbReference type="Pfam" id="PF00067">
    <property type="entry name" value="p450"/>
    <property type="match status" value="3"/>
</dbReference>
<organism evidence="8">
    <name type="scientific">Echinostoma caproni</name>
    <dbReference type="NCBI Taxonomy" id="27848"/>
    <lineage>
        <taxon>Eukaryota</taxon>
        <taxon>Metazoa</taxon>
        <taxon>Spiralia</taxon>
        <taxon>Lophotrochozoa</taxon>
        <taxon>Platyhelminthes</taxon>
        <taxon>Trematoda</taxon>
        <taxon>Digenea</taxon>
        <taxon>Plagiorchiida</taxon>
        <taxon>Echinostomata</taxon>
        <taxon>Echinostomatoidea</taxon>
        <taxon>Echinostomatidae</taxon>
        <taxon>Echinostoma</taxon>
    </lineage>
</organism>
<accession>A0A183ATJ3</accession>
<dbReference type="GO" id="GO:0006805">
    <property type="term" value="P:xenobiotic metabolic process"/>
    <property type="evidence" value="ECO:0007669"/>
    <property type="project" value="TreeGrafter"/>
</dbReference>
<dbReference type="Gene3D" id="1.10.630.10">
    <property type="entry name" value="Cytochrome P450"/>
    <property type="match status" value="1"/>
</dbReference>
<dbReference type="SUPFAM" id="SSF48264">
    <property type="entry name" value="Cytochrome P450"/>
    <property type="match status" value="1"/>
</dbReference>
<dbReference type="GO" id="GO:0005737">
    <property type="term" value="C:cytoplasm"/>
    <property type="evidence" value="ECO:0007669"/>
    <property type="project" value="TreeGrafter"/>
</dbReference>
<gene>
    <name evidence="6" type="ORF">ECPE_LOCUS10278</name>
</gene>
<keyword evidence="7" id="KW-1185">Reference proteome</keyword>
<dbReference type="PROSITE" id="PS00086">
    <property type="entry name" value="CYTOCHROME_P450"/>
    <property type="match status" value="1"/>
</dbReference>
<dbReference type="InterPro" id="IPR017972">
    <property type="entry name" value="Cyt_P450_CS"/>
</dbReference>
<evidence type="ECO:0000256" key="4">
    <source>
        <dbReference type="PIRSR" id="PIRSR602401-1"/>
    </source>
</evidence>
<evidence type="ECO:0000313" key="7">
    <source>
        <dbReference type="Proteomes" id="UP000272942"/>
    </source>
</evidence>
<reference evidence="8" key="1">
    <citation type="submission" date="2016-06" db="UniProtKB">
        <authorList>
            <consortium name="WormBaseParasite"/>
        </authorList>
    </citation>
    <scope>IDENTIFICATION</scope>
</reference>
<keyword evidence="3 4" id="KW-0408">Iron</keyword>
<dbReference type="InterPro" id="IPR001128">
    <property type="entry name" value="Cyt_P450"/>
</dbReference>
<keyword evidence="5" id="KW-0560">Oxidoreductase</keyword>
<dbReference type="PRINTS" id="PR00385">
    <property type="entry name" value="P450"/>
</dbReference>
<comment type="cofactor">
    <cofactor evidence="4">
        <name>heme</name>
        <dbReference type="ChEBI" id="CHEBI:30413"/>
    </cofactor>
</comment>
<dbReference type="AlphaFoldDB" id="A0A183ATJ3"/>
<dbReference type="GO" id="GO:0005506">
    <property type="term" value="F:iron ion binding"/>
    <property type="evidence" value="ECO:0007669"/>
    <property type="project" value="InterPro"/>
</dbReference>
<dbReference type="InterPro" id="IPR036396">
    <property type="entry name" value="Cyt_P450_sf"/>
</dbReference>